<evidence type="ECO:0000313" key="17">
    <source>
        <dbReference type="EMBL" id="KAL3404657.1"/>
    </source>
</evidence>
<dbReference type="AlphaFoldDB" id="A0ABD2XHH2"/>
<dbReference type="EMBL" id="JBJJXI010000023">
    <property type="protein sequence ID" value="KAL3404657.1"/>
    <property type="molecule type" value="Genomic_DNA"/>
</dbReference>
<dbReference type="InterPro" id="IPR004567">
    <property type="entry name" value="Type_II_PanK"/>
</dbReference>
<keyword evidence="18" id="KW-1185">Reference proteome</keyword>
<dbReference type="GO" id="GO:0015937">
    <property type="term" value="P:coenzyme A biosynthetic process"/>
    <property type="evidence" value="ECO:0007669"/>
    <property type="project" value="UniProtKB-KW"/>
</dbReference>
<comment type="function">
    <text evidence="15">Phosphatase which shows a preference for 4'-phosphopantetheine and its oxidatively damaged forms (sulfonate or S-sulfonate), providing strong indirect evidence that the phosphatase activity pre-empts damage in the coenzyme A (CoA) pathway. Hydrolyzing excess 4'-phosphopantetheine could constitute a directed overflow mechanism to prevent its oxidation to the S-sulfonate, sulfonate, or other forms. Hydrolyzing 4'-phosphopantetheine sulfonate or S-sulfonate would forestall their conversion to inactive forms of CoA and acyl carrier protein. May play a role in the physiological regulation of CoA intracellular levels.</text>
</comment>
<dbReference type="InterPro" id="IPR036075">
    <property type="entry name" value="ARMT-1-like_metal-bd_sf"/>
</dbReference>
<dbReference type="SUPFAM" id="SSF111321">
    <property type="entry name" value="AF1104-like"/>
    <property type="match status" value="1"/>
</dbReference>
<feature type="domain" description="Damage-control phosphatase ARMT1-like metal-binding" evidence="16">
    <location>
        <begin position="447"/>
        <end position="757"/>
    </location>
</feature>
<keyword evidence="10" id="KW-0173">Coenzyme A biosynthesis</keyword>
<dbReference type="InterPro" id="IPR043129">
    <property type="entry name" value="ATPase_NBD"/>
</dbReference>
<evidence type="ECO:0000256" key="12">
    <source>
        <dbReference type="ARBA" id="ARBA00023211"/>
    </source>
</evidence>
<name>A0ABD2XHH2_9HYME</name>
<evidence type="ECO:0000256" key="4">
    <source>
        <dbReference type="ARBA" id="ARBA00019490"/>
    </source>
</evidence>
<dbReference type="CDD" id="cd24123">
    <property type="entry name" value="ASKHA_NBD_PanK-II_Pank4"/>
    <property type="match status" value="1"/>
</dbReference>
<dbReference type="Gene3D" id="1.10.285.20">
    <property type="entry name" value="Uncharacterised protein PF01937, DUF89, domain 2"/>
    <property type="match status" value="1"/>
</dbReference>
<evidence type="ECO:0000256" key="6">
    <source>
        <dbReference type="ARBA" id="ARBA00022723"/>
    </source>
</evidence>
<gene>
    <name evidence="17" type="ORF">TKK_002708</name>
</gene>
<evidence type="ECO:0000256" key="9">
    <source>
        <dbReference type="ARBA" id="ARBA00022840"/>
    </source>
</evidence>
<evidence type="ECO:0000256" key="8">
    <source>
        <dbReference type="ARBA" id="ARBA00022801"/>
    </source>
</evidence>
<evidence type="ECO:0000256" key="10">
    <source>
        <dbReference type="ARBA" id="ARBA00022993"/>
    </source>
</evidence>
<evidence type="ECO:0000256" key="13">
    <source>
        <dbReference type="ARBA" id="ARBA00029347"/>
    </source>
</evidence>
<dbReference type="Gene3D" id="3.30.420.510">
    <property type="match status" value="1"/>
</dbReference>
<dbReference type="Gene3D" id="3.30.420.40">
    <property type="match status" value="1"/>
</dbReference>
<dbReference type="FunFam" id="3.40.50.10880:FF:000001">
    <property type="entry name" value="Pantothenate kinase 4"/>
    <property type="match status" value="1"/>
</dbReference>
<keyword evidence="9" id="KW-0067">ATP-binding</keyword>
<comment type="subunit">
    <text evidence="3">Homodimer. Interacts with PKM.</text>
</comment>
<dbReference type="PANTHER" id="PTHR12280">
    <property type="entry name" value="PANTOTHENATE KINASE"/>
    <property type="match status" value="1"/>
</dbReference>
<evidence type="ECO:0000256" key="3">
    <source>
        <dbReference type="ARBA" id="ARBA00011388"/>
    </source>
</evidence>
<comment type="cofactor">
    <cofactor evidence="1">
        <name>Mn(2+)</name>
        <dbReference type="ChEBI" id="CHEBI:29035"/>
    </cofactor>
</comment>
<evidence type="ECO:0000256" key="5">
    <source>
        <dbReference type="ARBA" id="ARBA00022596"/>
    </source>
</evidence>
<dbReference type="Pfam" id="PF01937">
    <property type="entry name" value="ARMT1-like_dom"/>
    <property type="match status" value="1"/>
</dbReference>
<evidence type="ECO:0000313" key="18">
    <source>
        <dbReference type="Proteomes" id="UP001627154"/>
    </source>
</evidence>
<dbReference type="SUPFAM" id="SSF53067">
    <property type="entry name" value="Actin-like ATPase domain"/>
    <property type="match status" value="2"/>
</dbReference>
<keyword evidence="8" id="KW-0378">Hydrolase</keyword>
<reference evidence="17 18" key="1">
    <citation type="journal article" date="2024" name="bioRxiv">
        <title>A reference genome for Trichogramma kaykai: A tiny desert-dwelling parasitoid wasp with competing sex-ratio distorters.</title>
        <authorList>
            <person name="Culotta J."/>
            <person name="Lindsey A.R."/>
        </authorList>
    </citation>
    <scope>NUCLEOTIDE SEQUENCE [LARGE SCALE GENOMIC DNA]</scope>
    <source>
        <strain evidence="17 18">KSX58</strain>
    </source>
</reference>
<dbReference type="NCBIfam" id="TIGR00555">
    <property type="entry name" value="panK_eukar"/>
    <property type="match status" value="1"/>
</dbReference>
<comment type="cofactor">
    <cofactor evidence="2">
        <name>Ni(2+)</name>
        <dbReference type="ChEBI" id="CHEBI:49786"/>
    </cofactor>
</comment>
<comment type="catalytic activity">
    <reaction evidence="13">
        <text>(R)-4'-phospho-S-sulfopantetheine + H2O = (R)-S-sulfopantetheine + phosphate</text>
        <dbReference type="Rhea" id="RHEA:68340"/>
        <dbReference type="ChEBI" id="CHEBI:15377"/>
        <dbReference type="ChEBI" id="CHEBI:43474"/>
        <dbReference type="ChEBI" id="CHEBI:177302"/>
        <dbReference type="ChEBI" id="CHEBI:177303"/>
    </reaction>
    <physiologicalReaction direction="left-to-right" evidence="13">
        <dbReference type="Rhea" id="RHEA:68341"/>
    </physiologicalReaction>
</comment>
<keyword evidence="6" id="KW-0479">Metal-binding</keyword>
<evidence type="ECO:0000256" key="1">
    <source>
        <dbReference type="ARBA" id="ARBA00001936"/>
    </source>
</evidence>
<dbReference type="InterPro" id="IPR002791">
    <property type="entry name" value="ARMT1-like_metal-bd"/>
</dbReference>
<organism evidence="17 18">
    <name type="scientific">Trichogramma kaykai</name>
    <dbReference type="NCBI Taxonomy" id="54128"/>
    <lineage>
        <taxon>Eukaryota</taxon>
        <taxon>Metazoa</taxon>
        <taxon>Ecdysozoa</taxon>
        <taxon>Arthropoda</taxon>
        <taxon>Hexapoda</taxon>
        <taxon>Insecta</taxon>
        <taxon>Pterygota</taxon>
        <taxon>Neoptera</taxon>
        <taxon>Endopterygota</taxon>
        <taxon>Hymenoptera</taxon>
        <taxon>Apocrita</taxon>
        <taxon>Proctotrupomorpha</taxon>
        <taxon>Chalcidoidea</taxon>
        <taxon>Trichogrammatidae</taxon>
        <taxon>Trichogramma</taxon>
    </lineage>
</organism>
<comment type="caution">
    <text evidence="17">The sequence shown here is derived from an EMBL/GenBank/DDBJ whole genome shotgun (WGS) entry which is preliminary data.</text>
</comment>
<proteinExistence type="predicted"/>
<evidence type="ECO:0000259" key="16">
    <source>
        <dbReference type="Pfam" id="PF01937"/>
    </source>
</evidence>
<dbReference type="GO" id="GO:0046872">
    <property type="term" value="F:metal ion binding"/>
    <property type="evidence" value="ECO:0007669"/>
    <property type="project" value="UniProtKB-KW"/>
</dbReference>
<keyword evidence="7" id="KW-0547">Nucleotide-binding</keyword>
<dbReference type="PANTHER" id="PTHR12280:SF20">
    <property type="entry name" value="4'-PHOSPHOPANTETHEINE PHOSPHATASE"/>
    <property type="match status" value="1"/>
</dbReference>
<dbReference type="GO" id="GO:0016787">
    <property type="term" value="F:hydrolase activity"/>
    <property type="evidence" value="ECO:0007669"/>
    <property type="project" value="UniProtKB-KW"/>
</dbReference>
<evidence type="ECO:0000256" key="11">
    <source>
        <dbReference type="ARBA" id="ARBA00023074"/>
    </source>
</evidence>
<keyword evidence="12" id="KW-0464">Manganese</keyword>
<evidence type="ECO:0000256" key="15">
    <source>
        <dbReference type="ARBA" id="ARBA00046055"/>
    </source>
</evidence>
<dbReference type="InterPro" id="IPR035073">
    <property type="entry name" value="At2g17340_3_helix_bundle"/>
</dbReference>
<sequence length="813" mass="91416">MAQVSNEETSSHPQSIKLPAAIEIFANLKNAQKFAIDIGLSLTKIAYYSTVRYRKALYKGVDSQSNEDFPAENSYQVSEGNRLHFVKFETRHIESCLDFVKENLVNVERFQGTSIQVTGGGAYKYKKLLQDKLGTEVDKKDEICCLIKGCNFLLKNIPGEAFEYERHANPEYKFHKASPNIFPYLLVNIGSGVSILKVESEQEFERVGGTATGGGTFWGLGSLLTQAKGFDELLQLAEKGDHRNIDMLVKDIYGGDYSSQGLSGDLIASSFGKAVFNSQDPSGNKNYSEADIVRSLLFLISNDIGQIASLYASMHNMNKVYFGGYFLRNHPLSMHSISYAIKYWTKGQVKPLFLRHEGYLGAIGAFLYGAQPESEKGSWLENFAGSSGLKSNTRSAQLGIQIDQLEIDQAENAVAFCPLLIDPATYNPDTTDLSQDKEARDYWLNCFEESVDKFIARAIYSQPQSPTAKDRASKLKEKYISRLHYLHEQPFGYGTLTVRTLLDTIEHCMKEFDFPDPYLLQKKQENEEALKHLKKRLEVIDNLEGSEKIEELIKGVLTGNIFDWGAQEVALLMETTNFLFEDAQKKIPERPWLQDCLDNWIKRLQEEPPHRCAAVFIDNSGVDIILGILPFVRDLLQRGTKVILCANSMPALNDVTYPELQVILKDAAKVCDIIKYALNENRLMAMETAQAGPCLDLSRLNLDLCVAMIKQNVDLIVIEGMGRTLHTNLYARVKCECLKLAVVKNRWLAKRLGGDMYAVICKYERELSKTDNQNMAKTKDICDCNQLKKNTNDSSAQVPTSTSTVMSKTIYLS</sequence>
<evidence type="ECO:0000256" key="2">
    <source>
        <dbReference type="ARBA" id="ARBA00001967"/>
    </source>
</evidence>
<protein>
    <recommendedName>
        <fullName evidence="4">4'-phosphopantetheine phosphatase</fullName>
    </recommendedName>
    <alternativeName>
        <fullName evidence="14">Inactive pantothenic acid kinase 4</fullName>
    </alternativeName>
</protein>
<dbReference type="GO" id="GO:0005524">
    <property type="term" value="F:ATP binding"/>
    <property type="evidence" value="ECO:0007669"/>
    <property type="project" value="UniProtKB-KW"/>
</dbReference>
<evidence type="ECO:0000256" key="14">
    <source>
        <dbReference type="ARBA" id="ARBA00032948"/>
    </source>
</evidence>
<dbReference type="Gene3D" id="1.20.1700.10">
    <property type="entry name" value="AF1104-like"/>
    <property type="match status" value="1"/>
</dbReference>
<dbReference type="FunFam" id="3.30.420.40:FF:000067">
    <property type="entry name" value="Pantothenate kinase 4"/>
    <property type="match status" value="1"/>
</dbReference>
<evidence type="ECO:0000256" key="7">
    <source>
        <dbReference type="ARBA" id="ARBA00022741"/>
    </source>
</evidence>
<dbReference type="Gene3D" id="3.40.50.10880">
    <property type="entry name" value="Uncharacterised protein PF01937, DUF89, domain 3"/>
    <property type="match status" value="1"/>
</dbReference>
<dbReference type="Proteomes" id="UP001627154">
    <property type="component" value="Unassembled WGS sequence"/>
</dbReference>
<keyword evidence="11" id="KW-0944">Nitration</keyword>
<accession>A0ABD2XHH2</accession>
<dbReference type="Pfam" id="PF03630">
    <property type="entry name" value="Fumble"/>
    <property type="match status" value="1"/>
</dbReference>
<keyword evidence="5" id="KW-0533">Nickel</keyword>